<dbReference type="Proteomes" id="UP000668572">
    <property type="component" value="Unassembled WGS sequence"/>
</dbReference>
<sequence>MDIDPTTKVGGEKEGGNTPYYPANGGQPDAPPAISAPRTASPGDPRFGQMPDAPIHALAPCVRP</sequence>
<evidence type="ECO:0000313" key="2">
    <source>
        <dbReference type="EMBL" id="MBO9758905.1"/>
    </source>
</evidence>
<dbReference type="AlphaFoldDB" id="A0A8I1XFZ6"/>
<organism evidence="2 3">
    <name type="scientific">Xanthomonas manihotis</name>
    <dbReference type="NCBI Taxonomy" id="43353"/>
    <lineage>
        <taxon>Bacteria</taxon>
        <taxon>Pseudomonadati</taxon>
        <taxon>Pseudomonadota</taxon>
        <taxon>Gammaproteobacteria</taxon>
        <taxon>Lysobacterales</taxon>
        <taxon>Lysobacteraceae</taxon>
        <taxon>Xanthomonas</taxon>
    </lineage>
</organism>
<comment type="caution">
    <text evidence="2">The sequence shown here is derived from an EMBL/GenBank/DDBJ whole genome shotgun (WGS) entry which is preliminary data.</text>
</comment>
<dbReference type="RefSeq" id="WP_017155274.1">
    <property type="nucleotide sequence ID" value="NZ_CP083575.1"/>
</dbReference>
<dbReference type="EMBL" id="JAGHXW010000016">
    <property type="protein sequence ID" value="MBO9758905.1"/>
    <property type="molecule type" value="Genomic_DNA"/>
</dbReference>
<feature type="region of interest" description="Disordered" evidence="1">
    <location>
        <begin position="1"/>
        <end position="64"/>
    </location>
</feature>
<protein>
    <submittedName>
        <fullName evidence="2">Uncharacterized protein</fullName>
    </submittedName>
</protein>
<gene>
    <name evidence="2" type="ORF">J7405_04935</name>
</gene>
<proteinExistence type="predicted"/>
<evidence type="ECO:0000313" key="3">
    <source>
        <dbReference type="Proteomes" id="UP000668572"/>
    </source>
</evidence>
<evidence type="ECO:0000256" key="1">
    <source>
        <dbReference type="SAM" id="MobiDB-lite"/>
    </source>
</evidence>
<accession>A0A8I1XFZ6</accession>
<name>A0A8I1XFZ6_XANMN</name>
<reference evidence="2" key="1">
    <citation type="submission" date="2021-03" db="EMBL/GenBank/DDBJ databases">
        <title>Molecular characterization of Xanthomonas species pathogenic on Araceae and the development of a triplex TaqMan assay for detection of X. phaseoli pv. dieffenbachiae.</title>
        <authorList>
            <person name="Van Der Wolf J."/>
            <person name="Krijger M."/>
            <person name="Mendes O."/>
            <person name="Brankovics B."/>
            <person name="Bonants P."/>
            <person name="Meekes E."/>
        </authorList>
    </citation>
    <scope>NUCLEOTIDE SEQUENCE</scope>
    <source>
        <strain evidence="2">NBC1264</strain>
    </source>
</reference>